<dbReference type="InterPro" id="IPR008257">
    <property type="entry name" value="Pept_M19"/>
</dbReference>
<dbReference type="PANTHER" id="PTHR10443">
    <property type="entry name" value="MICROSOMAL DIPEPTIDASE"/>
    <property type="match status" value="1"/>
</dbReference>
<evidence type="ECO:0000313" key="1">
    <source>
        <dbReference type="EMBL" id="GEN70762.1"/>
    </source>
</evidence>
<proteinExistence type="predicted"/>
<dbReference type="Gene3D" id="3.20.20.140">
    <property type="entry name" value="Metal-dependent hydrolases"/>
    <property type="match status" value="1"/>
</dbReference>
<evidence type="ECO:0000313" key="2">
    <source>
        <dbReference type="Proteomes" id="UP000321150"/>
    </source>
</evidence>
<dbReference type="GO" id="GO:0006508">
    <property type="term" value="P:proteolysis"/>
    <property type="evidence" value="ECO:0007669"/>
    <property type="project" value="InterPro"/>
</dbReference>
<dbReference type="EMBL" id="BJYI01000003">
    <property type="protein sequence ID" value="GEN70762.1"/>
    <property type="molecule type" value="Genomic_DNA"/>
</dbReference>
<sequence length="328" mass="37583">MYDDMKNFNIDLHCDLLYYLLKAGSTIDDRELGCSLPYLKEGNVKLQVMAIYASTDANSTVEGVKQSEIFSDLLKNENFFLFENGNYKNTENKDRVGIIASIENASAFCGEDDTLEAGFKNLETIIENTQKILYLGITHHTENRFGGGNNSEAGLKDDGKVLIDYIADRRIAIDLSHTSDQLAYDILNYVDQKNYNIPILASHSNYRNIQNKKRNLPDELAKEIIKKKGLIGLNLIREWLDEKNPERLYEHIQHGLDLGGEDAIAYGADFFYDKGHPDKSRYPFFFEGYDNASLFNTTNSRIEKDFSTEIMEKISHKNALDFIERFKF</sequence>
<name>A0A511Y6E5_9FLAO</name>
<accession>A0A511Y6E5</accession>
<dbReference type="InterPro" id="IPR032466">
    <property type="entry name" value="Metal_Hydrolase"/>
</dbReference>
<protein>
    <submittedName>
        <fullName evidence="1">Dipeptidase</fullName>
    </submittedName>
</protein>
<dbReference type="PANTHER" id="PTHR10443:SF12">
    <property type="entry name" value="DIPEPTIDASE"/>
    <property type="match status" value="1"/>
</dbReference>
<organism evidence="1 2">
    <name type="scientific">Chryseobacterium lathyri</name>
    <dbReference type="NCBI Taxonomy" id="395933"/>
    <lineage>
        <taxon>Bacteria</taxon>
        <taxon>Pseudomonadati</taxon>
        <taxon>Bacteroidota</taxon>
        <taxon>Flavobacteriia</taxon>
        <taxon>Flavobacteriales</taxon>
        <taxon>Weeksellaceae</taxon>
        <taxon>Chryseobacterium group</taxon>
        <taxon>Chryseobacterium</taxon>
    </lineage>
</organism>
<dbReference type="PROSITE" id="PS51365">
    <property type="entry name" value="RENAL_DIPEPTIDASE_2"/>
    <property type="match status" value="1"/>
</dbReference>
<dbReference type="GO" id="GO:0070573">
    <property type="term" value="F:metallodipeptidase activity"/>
    <property type="evidence" value="ECO:0007669"/>
    <property type="project" value="InterPro"/>
</dbReference>
<dbReference type="AlphaFoldDB" id="A0A511Y6E5"/>
<gene>
    <name evidence="1" type="ORF">CLA01_08340</name>
</gene>
<comment type="caution">
    <text evidence="1">The sequence shown here is derived from an EMBL/GenBank/DDBJ whole genome shotgun (WGS) entry which is preliminary data.</text>
</comment>
<reference evidence="1 2" key="1">
    <citation type="submission" date="2019-07" db="EMBL/GenBank/DDBJ databases">
        <title>Whole genome shotgun sequence of Chryseobacterium lathyri NBRC 105250.</title>
        <authorList>
            <person name="Hosoyama A."/>
            <person name="Uohara A."/>
            <person name="Ohji S."/>
            <person name="Ichikawa N."/>
        </authorList>
    </citation>
    <scope>NUCLEOTIDE SEQUENCE [LARGE SCALE GENOMIC DNA]</scope>
    <source>
        <strain evidence="1 2">NBRC 105250</strain>
    </source>
</reference>
<dbReference type="SUPFAM" id="SSF51556">
    <property type="entry name" value="Metallo-dependent hydrolases"/>
    <property type="match status" value="1"/>
</dbReference>
<dbReference type="Pfam" id="PF01244">
    <property type="entry name" value="Peptidase_M19"/>
    <property type="match status" value="1"/>
</dbReference>
<dbReference type="Proteomes" id="UP000321150">
    <property type="component" value="Unassembled WGS sequence"/>
</dbReference>